<evidence type="ECO:0000256" key="6">
    <source>
        <dbReference type="ARBA" id="ARBA00022664"/>
    </source>
</evidence>
<evidence type="ECO:0000256" key="13">
    <source>
        <dbReference type="ARBA" id="ARBA00023161"/>
    </source>
</evidence>
<feature type="region of interest" description="Disordered" evidence="17">
    <location>
        <begin position="126"/>
        <end position="233"/>
    </location>
</feature>
<keyword evidence="14" id="KW-0508">mRNA splicing</keyword>
<dbReference type="Proteomes" id="UP001610563">
    <property type="component" value="Unassembled WGS sequence"/>
</dbReference>
<evidence type="ECO:0000256" key="14">
    <source>
        <dbReference type="ARBA" id="ARBA00023187"/>
    </source>
</evidence>
<evidence type="ECO:0000256" key="11">
    <source>
        <dbReference type="ARBA" id="ARBA00022845"/>
    </source>
</evidence>
<evidence type="ECO:0000256" key="9">
    <source>
        <dbReference type="ARBA" id="ARBA00022816"/>
    </source>
</evidence>
<keyword evidence="4" id="KW-0813">Transport</keyword>
<dbReference type="InterPro" id="IPR018545">
    <property type="entry name" value="Btz_dom"/>
</dbReference>
<dbReference type="InterPro" id="IPR043145">
    <property type="entry name" value="Znf_ZZ_sf"/>
</dbReference>
<dbReference type="EMBL" id="JBFTWV010000081">
    <property type="protein sequence ID" value="KAL2788330.1"/>
    <property type="molecule type" value="Genomic_DNA"/>
</dbReference>
<feature type="region of interest" description="Disordered" evidence="17">
    <location>
        <begin position="1"/>
        <end position="102"/>
    </location>
</feature>
<feature type="compositionally biased region" description="Basic and acidic residues" evidence="17">
    <location>
        <begin position="146"/>
        <end position="169"/>
    </location>
</feature>
<evidence type="ECO:0000256" key="17">
    <source>
        <dbReference type="SAM" id="MobiDB-lite"/>
    </source>
</evidence>
<feature type="compositionally biased region" description="Acidic residues" evidence="17">
    <location>
        <begin position="45"/>
        <end position="63"/>
    </location>
</feature>
<evidence type="ECO:0000256" key="7">
    <source>
        <dbReference type="ARBA" id="ARBA00022723"/>
    </source>
</evidence>
<feature type="region of interest" description="Disordered" evidence="17">
    <location>
        <begin position="532"/>
        <end position="560"/>
    </location>
</feature>
<dbReference type="InterPro" id="IPR013783">
    <property type="entry name" value="Ig-like_fold"/>
</dbReference>
<evidence type="ECO:0000256" key="15">
    <source>
        <dbReference type="ARBA" id="ARBA00023242"/>
    </source>
</evidence>
<feature type="compositionally biased region" description="Low complexity" evidence="17">
    <location>
        <begin position="412"/>
        <end position="425"/>
    </location>
</feature>
<reference evidence="19 20" key="1">
    <citation type="submission" date="2024-07" db="EMBL/GenBank/DDBJ databases">
        <title>Section-level genome sequencing and comparative genomics of Aspergillus sections Usti and Cavernicolus.</title>
        <authorList>
            <consortium name="Lawrence Berkeley National Laboratory"/>
            <person name="Nybo J.L."/>
            <person name="Vesth T.C."/>
            <person name="Theobald S."/>
            <person name="Frisvad J.C."/>
            <person name="Larsen T.O."/>
            <person name="Kjaerboelling I."/>
            <person name="Rothschild-Mancinelli K."/>
            <person name="Lyhne E.K."/>
            <person name="Kogle M.E."/>
            <person name="Barry K."/>
            <person name="Clum A."/>
            <person name="Na H."/>
            <person name="Ledsgaard L."/>
            <person name="Lin J."/>
            <person name="Lipzen A."/>
            <person name="Kuo A."/>
            <person name="Riley R."/>
            <person name="Mondo S."/>
            <person name="Labutti K."/>
            <person name="Haridas S."/>
            <person name="Pangalinan J."/>
            <person name="Salamov A.A."/>
            <person name="Simmons B.A."/>
            <person name="Magnuson J.K."/>
            <person name="Chen J."/>
            <person name="Drula E."/>
            <person name="Henrissat B."/>
            <person name="Wiebenga A."/>
            <person name="Lubbers R.J."/>
            <person name="Gomes A.C."/>
            <person name="Makela M.R."/>
            <person name="Stajich J."/>
            <person name="Grigoriev I.V."/>
            <person name="Mortensen U.H."/>
            <person name="De Vries R.P."/>
            <person name="Baker S.E."/>
            <person name="Andersen M.R."/>
        </authorList>
    </citation>
    <scope>NUCLEOTIDE SEQUENCE [LARGE SCALE GENOMIC DNA]</scope>
    <source>
        <strain evidence="19 20">CBS 209.92</strain>
    </source>
</reference>
<keyword evidence="15" id="KW-0539">Nucleus</keyword>
<dbReference type="Gene3D" id="2.60.40.10">
    <property type="entry name" value="Immunoglobulins"/>
    <property type="match status" value="1"/>
</dbReference>
<feature type="domain" description="ZZ-type" evidence="18">
    <location>
        <begin position="958"/>
        <end position="1010"/>
    </location>
</feature>
<gene>
    <name evidence="19" type="ORF">BJX66DRAFT_327210</name>
</gene>
<dbReference type="CDD" id="cd02340">
    <property type="entry name" value="ZZ_NBR1_like"/>
    <property type="match status" value="2"/>
</dbReference>
<dbReference type="Gene3D" id="3.30.60.90">
    <property type="match status" value="4"/>
</dbReference>
<name>A0ABR4FYH4_9EURO</name>
<keyword evidence="9" id="KW-0509">mRNA transport</keyword>
<dbReference type="InterPro" id="IPR041981">
    <property type="entry name" value="ZZZ3_ZZ"/>
</dbReference>
<dbReference type="PANTHER" id="PTHR20930:SF0">
    <property type="entry name" value="PROTEIN ILRUN"/>
    <property type="match status" value="1"/>
</dbReference>
<sequence>MAPPRRHNIGASRRRRREDEGEDEGSLDGEVEDDSLSEGSVISQQDEDDADGEGSDESEDDNISIDNSNHHRTNGRVPDGHQGSRRRHSASPRKAVLTTAVSDTAVMLNGLKIADDGKGVTEIHFNDLGGELEQSGRTPSAPPTEAAREFFSDRKRREGEKAMKEKEEDPTSVPKRGSFFLHDQRSTESGTNGHKYNKSKTRPYGLIVDGNVRGKSDITTEGQDDPPTTRHSHNIHTAVRTAPSTTPPNRQFGGSVIVGNVPVVVYIPGMDRPVTLPPAVKRQHTLLPQHRPPLRRDKPVRVSLPNSEQPGYVFPSLDRSFIFIPRAMRPNQQSYRGRGRGGFFGGRRPSIYGNSTYTPSVAMSRRSSFGKPPSQDGYHSPAASVASRHTVVTTENGKPVVRLPPPRPPGAMPAAAPPQTQTQQPIWRESRPAPIPMHQPRPQKAVSLADIETPASFPVNPPPAQQEQPFHHQVPYGPDASASYPPPAHTAATPLSQIPERAANQPQPYYPGPYQAGPAYYPVAGTEYAPYNNSGTGPGAPFPTGQNVPEPPSQGGTVAHESNGTVYYLDASQMYPGSPFGAPPTGGPVGMGGMMAPSTTTPITVKVTYDQHTRRFKIPLKDLGANSLPQNLRQLLGIPADTNVIFERYSDSASAYIYLDSNNPAVFKQLYRAAKAKLKLRIRATVEQPSQTPATEASSEQPQDSARYNYLATVLSTPVQAAQVEQNSSATSSSTTLPESSERSTLPDADKNIWSAMESTEPKAANSREFVLGPDNPSVPVLSHTSLAGYFCIDCNYCGRAIPNEHYHCNTCAEGDYDLCPQCLDSGVTCLGEDHWLVRRFVKDGIVTNSTTKTLASHKLKAQEEDTVADIISNPVTETVEQPTTVSHERICNNCLSEFDEGKMVSCADCEDFDLCITCVLGHKHGHHPAHTFVLLGEHDSGLKNLVLSRCKPGRGYHHAAICDGCENHITGVRHKCLTCPDWDYCSECHLSASRTHPGHRFAPLYTAISEPLQSNEIHFGVFCDGPLCKDRSMGFITGVRYKCSVCHDTDFCAKCEVHTSNTHNRTHPMVMFKTAVRSVTVSTVHENAFNQSTATLGDRTLRSTSTQASVPLSSEPDVTETVPKEESEPESSDLLMSNTEKQQDTPKQIPSDDPEAEYQAFFIEDTIADRTVMRPNQVFQQTWKLYNPGPRAWPSGTNVRFVGGDSMFNVDTNHPSSLASVTAAMESNKLCKPLEVGERAEFTVTLKTPRRLGTAISYWRLKLDDGTPFGHKLWCDVQIQDEPVEDEPVNKTEVDQKELLLPNAEPSDNMSESQMVFPKLEKESPTSSTHEAASIPPTAPSVSNASDHDILDDVASLTLDDADTDAGFLTDEEYDILDASDQEFMDANSSRN</sequence>
<keyword evidence="12" id="KW-0694">RNA-binding</keyword>
<feature type="compositionally biased region" description="Basic and acidic residues" evidence="17">
    <location>
        <begin position="1289"/>
        <end position="1299"/>
    </location>
</feature>
<dbReference type="PROSITE" id="PS50135">
    <property type="entry name" value="ZF_ZZ_2"/>
    <property type="match status" value="2"/>
</dbReference>
<dbReference type="PROSITE" id="PS01357">
    <property type="entry name" value="ZF_ZZ_1"/>
    <property type="match status" value="1"/>
</dbReference>
<feature type="compositionally biased region" description="Basic residues" evidence="17">
    <location>
        <begin position="1"/>
        <end position="16"/>
    </location>
</feature>
<evidence type="ECO:0000259" key="18">
    <source>
        <dbReference type="PROSITE" id="PS50135"/>
    </source>
</evidence>
<feature type="region of interest" description="Disordered" evidence="17">
    <location>
        <begin position="363"/>
        <end position="425"/>
    </location>
</feature>
<dbReference type="CDD" id="cd14947">
    <property type="entry name" value="NBR1_like"/>
    <property type="match status" value="1"/>
</dbReference>
<dbReference type="CDD" id="cd02249">
    <property type="entry name" value="ZZ"/>
    <property type="match status" value="1"/>
</dbReference>
<protein>
    <recommendedName>
        <fullName evidence="18">ZZ-type domain-containing protein</fullName>
    </recommendedName>
</protein>
<evidence type="ECO:0000313" key="19">
    <source>
        <dbReference type="EMBL" id="KAL2788330.1"/>
    </source>
</evidence>
<dbReference type="PANTHER" id="PTHR20930">
    <property type="entry name" value="OVARIAN CARCINOMA ANTIGEN CA125-RELATED"/>
    <property type="match status" value="1"/>
</dbReference>
<feature type="region of interest" description="Disordered" evidence="17">
    <location>
        <begin position="453"/>
        <end position="492"/>
    </location>
</feature>
<dbReference type="InterPro" id="IPR000433">
    <property type="entry name" value="Znf_ZZ"/>
</dbReference>
<dbReference type="Pfam" id="PF09405">
    <property type="entry name" value="Btz"/>
    <property type="match status" value="1"/>
</dbReference>
<feature type="compositionally biased region" description="Acidic residues" evidence="17">
    <location>
        <begin position="20"/>
        <end position="36"/>
    </location>
</feature>
<feature type="compositionally biased region" description="Pro residues" evidence="17">
    <location>
        <begin position="402"/>
        <end position="411"/>
    </location>
</feature>
<feature type="region of interest" description="Disordered" evidence="17">
    <location>
        <begin position="722"/>
        <end position="749"/>
    </location>
</feature>
<dbReference type="SMART" id="SM01044">
    <property type="entry name" value="Btz"/>
    <property type="match status" value="1"/>
</dbReference>
<dbReference type="SMART" id="SM00291">
    <property type="entry name" value="ZnF_ZZ"/>
    <property type="match status" value="4"/>
</dbReference>
<comment type="subcellular location">
    <subcellularLocation>
        <location evidence="2">Cytoplasm</location>
    </subcellularLocation>
    <subcellularLocation>
        <location evidence="1">Nucleus</location>
    </subcellularLocation>
</comment>
<keyword evidence="20" id="KW-1185">Reference proteome</keyword>
<feature type="compositionally biased region" description="Low complexity" evidence="17">
    <location>
        <begin position="728"/>
        <end position="746"/>
    </location>
</feature>
<feature type="compositionally biased region" description="Polar residues" evidence="17">
    <location>
        <begin position="1135"/>
        <end position="1149"/>
    </location>
</feature>
<evidence type="ECO:0000256" key="10">
    <source>
        <dbReference type="ARBA" id="ARBA00022833"/>
    </source>
</evidence>
<keyword evidence="13" id="KW-0866">Nonsense-mediated mRNA decay</keyword>
<keyword evidence="7" id="KW-0479">Metal-binding</keyword>
<keyword evidence="10" id="KW-0862">Zinc</keyword>
<evidence type="ECO:0000313" key="20">
    <source>
        <dbReference type="Proteomes" id="UP001610563"/>
    </source>
</evidence>
<dbReference type="Pfam" id="PF00569">
    <property type="entry name" value="ZZ"/>
    <property type="match status" value="3"/>
</dbReference>
<organism evidence="19 20">
    <name type="scientific">Aspergillus keveii</name>
    <dbReference type="NCBI Taxonomy" id="714993"/>
    <lineage>
        <taxon>Eukaryota</taxon>
        <taxon>Fungi</taxon>
        <taxon>Dikarya</taxon>
        <taxon>Ascomycota</taxon>
        <taxon>Pezizomycotina</taxon>
        <taxon>Eurotiomycetes</taxon>
        <taxon>Eurotiomycetidae</taxon>
        <taxon>Eurotiales</taxon>
        <taxon>Aspergillaceae</taxon>
        <taxon>Aspergillus</taxon>
        <taxon>Aspergillus subgen. Nidulantes</taxon>
    </lineage>
</organism>
<evidence type="ECO:0000256" key="4">
    <source>
        <dbReference type="ARBA" id="ARBA00022448"/>
    </source>
</evidence>
<evidence type="ECO:0000256" key="8">
    <source>
        <dbReference type="ARBA" id="ARBA00022771"/>
    </source>
</evidence>
<feature type="region of interest" description="Disordered" evidence="17">
    <location>
        <begin position="1285"/>
        <end position="1348"/>
    </location>
</feature>
<feature type="region of interest" description="Disordered" evidence="17">
    <location>
        <begin position="1096"/>
        <end position="1154"/>
    </location>
</feature>
<feature type="region of interest" description="Disordered" evidence="17">
    <location>
        <begin position="283"/>
        <end position="307"/>
    </location>
</feature>
<evidence type="ECO:0000256" key="5">
    <source>
        <dbReference type="ARBA" id="ARBA00022490"/>
    </source>
</evidence>
<evidence type="ECO:0000256" key="1">
    <source>
        <dbReference type="ARBA" id="ARBA00004123"/>
    </source>
</evidence>
<evidence type="ECO:0000256" key="16">
    <source>
        <dbReference type="PROSITE-ProRule" id="PRU00228"/>
    </source>
</evidence>
<evidence type="ECO:0000256" key="3">
    <source>
        <dbReference type="ARBA" id="ARBA00009548"/>
    </source>
</evidence>
<dbReference type="SUPFAM" id="SSF57850">
    <property type="entry name" value="RING/U-box"/>
    <property type="match status" value="4"/>
</dbReference>
<accession>A0ABR4FYH4</accession>
<keyword evidence="11" id="KW-0810">Translation regulation</keyword>
<evidence type="ECO:0000256" key="2">
    <source>
        <dbReference type="ARBA" id="ARBA00004496"/>
    </source>
</evidence>
<dbReference type="CDD" id="cd02341">
    <property type="entry name" value="ZZ_ZZZ3"/>
    <property type="match status" value="1"/>
</dbReference>
<keyword evidence="5" id="KW-0963">Cytoplasm</keyword>
<comment type="caution">
    <text evidence="19">The sequence shown here is derived from an EMBL/GenBank/DDBJ whole genome shotgun (WGS) entry which is preliminary data.</text>
</comment>
<dbReference type="InterPro" id="IPR032350">
    <property type="entry name" value="Nbr1_FW"/>
</dbReference>
<feature type="domain" description="ZZ-type" evidence="18">
    <location>
        <begin position="1024"/>
        <end position="1078"/>
    </location>
</feature>
<proteinExistence type="inferred from homology"/>
<feature type="compositionally biased region" description="Polar residues" evidence="17">
    <location>
        <begin position="1103"/>
        <end position="1113"/>
    </location>
</feature>
<dbReference type="Pfam" id="PF16158">
    <property type="entry name" value="N_BRCA1_IG"/>
    <property type="match status" value="1"/>
</dbReference>
<evidence type="ECO:0000256" key="12">
    <source>
        <dbReference type="ARBA" id="ARBA00022884"/>
    </source>
</evidence>
<comment type="similarity">
    <text evidence="3">Belongs to the CASC3 family.</text>
</comment>
<keyword evidence="8 16" id="KW-0863">Zinc-finger</keyword>
<keyword evidence="6" id="KW-0507">mRNA processing</keyword>